<dbReference type="GO" id="GO:0007156">
    <property type="term" value="P:homophilic cell adhesion via plasma membrane adhesion molecules"/>
    <property type="evidence" value="ECO:0007669"/>
    <property type="project" value="InterPro"/>
</dbReference>
<evidence type="ECO:0000313" key="8">
    <source>
        <dbReference type="Proteomes" id="UP000320653"/>
    </source>
</evidence>
<dbReference type="InterPro" id="IPR002126">
    <property type="entry name" value="Cadherin-like_dom"/>
</dbReference>
<dbReference type="PRINTS" id="PR00313">
    <property type="entry name" value="CABNDNGRPT"/>
</dbReference>
<keyword evidence="3" id="KW-0732">Signal</keyword>
<dbReference type="Gene3D" id="2.130.10.130">
    <property type="entry name" value="Integrin alpha, N-terminal"/>
    <property type="match status" value="2"/>
</dbReference>
<feature type="domain" description="Cadherin" evidence="6">
    <location>
        <begin position="506"/>
        <end position="593"/>
    </location>
</feature>
<keyword evidence="8" id="KW-1185">Reference proteome</keyword>
<name>A0A561R885_9HYPH</name>
<dbReference type="Gene3D" id="2.150.10.10">
    <property type="entry name" value="Serralysin-like metalloprotease, C-terminal"/>
    <property type="match status" value="2"/>
</dbReference>
<evidence type="ECO:0000256" key="3">
    <source>
        <dbReference type="ARBA" id="ARBA00022729"/>
    </source>
</evidence>
<keyword evidence="2" id="KW-0812">Transmembrane</keyword>
<accession>A0A561R885</accession>
<dbReference type="SUPFAM" id="SSF49313">
    <property type="entry name" value="Cadherin-like"/>
    <property type="match status" value="6"/>
</dbReference>
<proteinExistence type="predicted"/>
<gene>
    <name evidence="7" type="ORF">FHW37_101629</name>
</gene>
<dbReference type="Pfam" id="PF13517">
    <property type="entry name" value="FG-GAP_3"/>
    <property type="match status" value="3"/>
</dbReference>
<dbReference type="RefSeq" id="WP_145632330.1">
    <property type="nucleotide sequence ID" value="NZ_VIWP01000001.1"/>
</dbReference>
<feature type="domain" description="Cadherin" evidence="6">
    <location>
        <begin position="971"/>
        <end position="1060"/>
    </location>
</feature>
<feature type="domain" description="Cadherin" evidence="6">
    <location>
        <begin position="1250"/>
        <end position="1352"/>
    </location>
</feature>
<keyword evidence="5" id="KW-0325">Glycoprotein</keyword>
<dbReference type="Pfam" id="PF00353">
    <property type="entry name" value="HemolysinCabind"/>
    <property type="match status" value="2"/>
</dbReference>
<dbReference type="PANTHER" id="PTHR24028">
    <property type="entry name" value="CADHERIN-87A"/>
    <property type="match status" value="1"/>
</dbReference>
<reference evidence="7 8" key="1">
    <citation type="submission" date="2019-06" db="EMBL/GenBank/DDBJ databases">
        <title>Sorghum-associated microbial communities from plants grown in Nebraska, USA.</title>
        <authorList>
            <person name="Schachtman D."/>
        </authorList>
    </citation>
    <scope>NUCLEOTIDE SEQUENCE [LARGE SCALE GENOMIC DNA]</scope>
    <source>
        <strain evidence="7 8">1225</strain>
    </source>
</reference>
<dbReference type="EMBL" id="VIWP01000001">
    <property type="protein sequence ID" value="TWF58825.1"/>
    <property type="molecule type" value="Genomic_DNA"/>
</dbReference>
<feature type="domain" description="Cadherin" evidence="6">
    <location>
        <begin position="1155"/>
        <end position="1250"/>
    </location>
</feature>
<dbReference type="PRINTS" id="PR00205">
    <property type="entry name" value="CADHERIN"/>
</dbReference>
<evidence type="ECO:0000256" key="5">
    <source>
        <dbReference type="ARBA" id="ARBA00023180"/>
    </source>
</evidence>
<evidence type="ECO:0000313" key="7">
    <source>
        <dbReference type="EMBL" id="TWF58825.1"/>
    </source>
</evidence>
<dbReference type="OrthoDB" id="223957at2"/>
<evidence type="ECO:0000256" key="1">
    <source>
        <dbReference type="ARBA" id="ARBA00004167"/>
    </source>
</evidence>
<comment type="caution">
    <text evidence="7">The sequence shown here is derived from an EMBL/GenBank/DDBJ whole genome shotgun (WGS) entry which is preliminary data.</text>
</comment>
<dbReference type="SUPFAM" id="SSF51120">
    <property type="entry name" value="beta-Roll"/>
    <property type="match status" value="2"/>
</dbReference>
<dbReference type="InterPro" id="IPR015919">
    <property type="entry name" value="Cadherin-like_sf"/>
</dbReference>
<dbReference type="PANTHER" id="PTHR24028:SF328">
    <property type="entry name" value="CADHERIN-3"/>
    <property type="match status" value="1"/>
</dbReference>
<dbReference type="PROSITE" id="PS50268">
    <property type="entry name" value="CADHERIN_2"/>
    <property type="match status" value="6"/>
</dbReference>
<dbReference type="CDD" id="cd11304">
    <property type="entry name" value="Cadherin_repeat"/>
    <property type="match status" value="6"/>
</dbReference>
<sequence length="1507" mass="155988">MTSPTITITATTISYEDSQTLNNTYQADETLVMDVNGDGKLDLVLNGRSANTIAVMLNNGDGTFSTGGTIATGYYWHVYGGDVDGDGLQDVITTTWNADYSEQTVGYLKNNGDGTFGTFTTIATGLQNAVDLTAVDIDSDGDSDFVVAASNGGGVMLLTNNGDGTFTDSVLVAQSGTYAVATGDINGDGILDVISSDWNGFITVNTLDGSRNPTETQVINEFNYNSVEKVALVDLNGDGKLDIIATTSNGHELAWFEGKGDGTFGTKQEISAGGYDSAYVSDFKVLDINGDGRLDIVAGSAQLSGETANSQNAYLSWFEQLADGTFKEHLTGALYPTASDFFNVSYGDLNGDGVVDLVSAGPITENGVRNYVRIAYGFEAVPVNENVATALSGIAFSDDSTGSVTVTFSVDRGTLAADGSSGGVTVSGSANSLTLNGTVSDINAYIAAGHTNFTTDLNDETAAKLTISINDNDASSPATTVKTIALAVDPANDLAPTNVVLNGDHVSEDATIGTVIGTLSATDPEGGAVTYSFYSNPNSMFTIDGNQLKLNGALDFEAQSSYNIIVRAKDAGGNFTDQAITIGVTNTNEAPTNISLSKALVEQGSVQGTVVGTLSTTDPDAGDSFTYTLVNGGDNFQIVGNQLVVKQLSDALTYDVQVKVTDAGGLTTVKPFTVTLTDHDGTPLGSAGTITIDASGSTGMDFEAYIRGGFLSGTIGGGFPVFDNGGDFEGNEVMMSYGTTSTSKYVLADGDISYYFNTHTVYGEINKIEYGTRGTGSYDASGAFVGGSSELVISGLAFTNDMPTNSTEEAAIELSGAVHNFTVAHMYGAASSTTALNTYADLLDTYAQNFVGSSGNDVYTGTIFNDRIKGGAGDDILNGGGGADIIEGGTGSDTIDGGAGEDTYVVDGAVAGYMITPVGSTLYLSQTSTGELDRLKNIEFIKFKDALYNVATKEYTAITNVAPTGLAISAASVLESAAVGEVVGTLSASDADGDALTYKLASNPGDYFKIVGDKLQVAKALDYESATSHIVKVTVTDTEGNETTESFTIGVKDVDEAPEDLKIDDNSVAENAAVGTVVGTLSATDPEGGAVSYSLSSNPGGYFKVVGNQLQVAKALDYETLKSHSLVLSAKDAGGHVGTQAVTIKVTNVDEAPVSVTISASTVSEDARVGTVVGSLSAIDPEGGAVEYSLSSNPGDYFRLVNGQIVVAKALDYETLKSHSISVDAIDVGGNVTTKTLTIDVADVDEAPTSISLSKTSVAENSKAGTVVGTFSALDPEGQALSYKLTDDADGMFKLSGHKLVVVKPGDYETLRHDTVKIAVSDAGGHTVTKAFTIDITDVMETVRGSSKGEIITGKAGADKIIAGGGDDRLNGGTGNDYLSGGSGDDKLYGGKGADDLYGGTGKDSFIFKALTESTVIIAGRDTIFDFDGKSGDIINLQMIDADSTKDGNQAFSFIGAHLFNGKAGELRYAVKDDQTYVYGDVNGDKKADFAIHLDDVIAFSKEYFIL</sequence>
<feature type="domain" description="Cadherin" evidence="6">
    <location>
        <begin position="601"/>
        <end position="685"/>
    </location>
</feature>
<keyword evidence="4" id="KW-0472">Membrane</keyword>
<dbReference type="InterPro" id="IPR050174">
    <property type="entry name" value="Protocadherin/Cadherin-CA"/>
</dbReference>
<dbReference type="InterPro" id="IPR011049">
    <property type="entry name" value="Serralysin-like_metalloprot_C"/>
</dbReference>
<comment type="subcellular location">
    <subcellularLocation>
        <location evidence="1">Membrane</location>
        <topology evidence="1">Single-pass membrane protein</topology>
    </subcellularLocation>
</comment>
<organism evidence="7 8">
    <name type="scientific">Neorhizobium alkalisoli</name>
    <dbReference type="NCBI Taxonomy" id="528178"/>
    <lineage>
        <taxon>Bacteria</taxon>
        <taxon>Pseudomonadati</taxon>
        <taxon>Pseudomonadota</taxon>
        <taxon>Alphaproteobacteria</taxon>
        <taxon>Hyphomicrobiales</taxon>
        <taxon>Rhizobiaceae</taxon>
        <taxon>Rhizobium/Agrobacterium group</taxon>
        <taxon>Neorhizobium</taxon>
    </lineage>
</organism>
<dbReference type="InterPro" id="IPR018511">
    <property type="entry name" value="Hemolysin-typ_Ca-bd_CS"/>
</dbReference>
<feature type="domain" description="Cadherin" evidence="6">
    <location>
        <begin position="1067"/>
        <end position="1155"/>
    </location>
</feature>
<dbReference type="Gene3D" id="2.60.40.60">
    <property type="entry name" value="Cadherins"/>
    <property type="match status" value="6"/>
</dbReference>
<dbReference type="InterPro" id="IPR013517">
    <property type="entry name" value="FG-GAP"/>
</dbReference>
<dbReference type="Proteomes" id="UP000320653">
    <property type="component" value="Unassembled WGS sequence"/>
</dbReference>
<evidence type="ECO:0000256" key="4">
    <source>
        <dbReference type="ARBA" id="ARBA00022989"/>
    </source>
</evidence>
<dbReference type="GO" id="GO:0005886">
    <property type="term" value="C:plasma membrane"/>
    <property type="evidence" value="ECO:0007669"/>
    <property type="project" value="TreeGrafter"/>
</dbReference>
<keyword evidence="4" id="KW-1133">Transmembrane helix</keyword>
<dbReference type="Pfam" id="PF00028">
    <property type="entry name" value="Cadherin"/>
    <property type="match status" value="4"/>
</dbReference>
<dbReference type="PROSITE" id="PS00330">
    <property type="entry name" value="HEMOLYSIN_CALCIUM"/>
    <property type="match status" value="6"/>
</dbReference>
<dbReference type="InterPro" id="IPR028994">
    <property type="entry name" value="Integrin_alpha_N"/>
</dbReference>
<dbReference type="GO" id="GO:0005509">
    <property type="term" value="F:calcium ion binding"/>
    <property type="evidence" value="ECO:0007669"/>
    <property type="project" value="InterPro"/>
</dbReference>
<dbReference type="InterPro" id="IPR001343">
    <property type="entry name" value="Hemolysn_Ca-bd"/>
</dbReference>
<protein>
    <submittedName>
        <fullName evidence="7">Hemolysin type calcium-binding protein</fullName>
    </submittedName>
</protein>
<dbReference type="SMART" id="SM00112">
    <property type="entry name" value="CA"/>
    <property type="match status" value="6"/>
</dbReference>
<evidence type="ECO:0000256" key="2">
    <source>
        <dbReference type="ARBA" id="ARBA00022692"/>
    </source>
</evidence>
<evidence type="ECO:0000259" key="6">
    <source>
        <dbReference type="PROSITE" id="PS50268"/>
    </source>
</evidence>
<dbReference type="SUPFAM" id="SSF69318">
    <property type="entry name" value="Integrin alpha N-terminal domain"/>
    <property type="match status" value="1"/>
</dbReference>